<dbReference type="InterPro" id="IPR011545">
    <property type="entry name" value="DEAD/DEAH_box_helicase_dom"/>
</dbReference>
<comment type="catalytic activity">
    <reaction evidence="4">
        <text>Couples ATP hydrolysis with the unwinding of duplex DNA by translocating in the 3'-5' direction.</text>
        <dbReference type="EC" id="5.6.2.4"/>
    </reaction>
</comment>
<dbReference type="InParanoid" id="A0A2H3C8L2"/>
<dbReference type="SMART" id="SM00487">
    <property type="entry name" value="DEXDc"/>
    <property type="match status" value="1"/>
</dbReference>
<dbReference type="STRING" id="47427.A0A2H3C8L2"/>
<name>A0A2H3C8L2_ARMGA</name>
<comment type="similarity">
    <text evidence="1">Belongs to the helicase family. RecQ subfamily.</text>
</comment>
<keyword evidence="3" id="KW-0067">ATP-binding</keyword>
<evidence type="ECO:0000313" key="9">
    <source>
        <dbReference type="Proteomes" id="UP000217790"/>
    </source>
</evidence>
<evidence type="ECO:0000256" key="2">
    <source>
        <dbReference type="ARBA" id="ARBA00022741"/>
    </source>
</evidence>
<dbReference type="OrthoDB" id="10261556at2759"/>
<reference evidence="9" key="1">
    <citation type="journal article" date="2017" name="Nat. Ecol. Evol.">
        <title>Genome expansion and lineage-specific genetic innovations in the forest pathogenic fungi Armillaria.</title>
        <authorList>
            <person name="Sipos G."/>
            <person name="Prasanna A.N."/>
            <person name="Walter M.C."/>
            <person name="O'Connor E."/>
            <person name="Balint B."/>
            <person name="Krizsan K."/>
            <person name="Kiss B."/>
            <person name="Hess J."/>
            <person name="Varga T."/>
            <person name="Slot J."/>
            <person name="Riley R."/>
            <person name="Boka B."/>
            <person name="Rigling D."/>
            <person name="Barry K."/>
            <person name="Lee J."/>
            <person name="Mihaltcheva S."/>
            <person name="LaButti K."/>
            <person name="Lipzen A."/>
            <person name="Waldron R."/>
            <person name="Moloney N.M."/>
            <person name="Sperisen C."/>
            <person name="Kredics L."/>
            <person name="Vagvoelgyi C."/>
            <person name="Patrignani A."/>
            <person name="Fitzpatrick D."/>
            <person name="Nagy I."/>
            <person name="Doyle S."/>
            <person name="Anderson J.B."/>
            <person name="Grigoriev I.V."/>
            <person name="Gueldener U."/>
            <person name="Muensterkoetter M."/>
            <person name="Nagy L.G."/>
        </authorList>
    </citation>
    <scope>NUCLEOTIDE SEQUENCE [LARGE SCALE GENOMIC DNA]</scope>
    <source>
        <strain evidence="9">Ar21-2</strain>
    </source>
</reference>
<dbReference type="SUPFAM" id="SSF52540">
    <property type="entry name" value="P-loop containing nucleoside triphosphate hydrolases"/>
    <property type="match status" value="1"/>
</dbReference>
<protein>
    <recommendedName>
        <fullName evidence="5">DNA 3'-5' helicase</fullName>
        <ecNumber evidence="5">5.6.2.4</ecNumber>
    </recommendedName>
</protein>
<evidence type="ECO:0000313" key="8">
    <source>
        <dbReference type="EMBL" id="PBK79409.1"/>
    </source>
</evidence>
<dbReference type="GO" id="GO:0005737">
    <property type="term" value="C:cytoplasm"/>
    <property type="evidence" value="ECO:0007669"/>
    <property type="project" value="TreeGrafter"/>
</dbReference>
<dbReference type="OMA" id="FAKIWRK"/>
<dbReference type="GO" id="GO:0016787">
    <property type="term" value="F:hydrolase activity"/>
    <property type="evidence" value="ECO:0007669"/>
    <property type="project" value="UniProtKB-KW"/>
</dbReference>
<dbReference type="GO" id="GO:0000724">
    <property type="term" value="P:double-strand break repair via homologous recombination"/>
    <property type="evidence" value="ECO:0007669"/>
    <property type="project" value="TreeGrafter"/>
</dbReference>
<dbReference type="GO" id="GO:0043138">
    <property type="term" value="F:3'-5' DNA helicase activity"/>
    <property type="evidence" value="ECO:0007669"/>
    <property type="project" value="UniProtKB-EC"/>
</dbReference>
<dbReference type="Pfam" id="PF00270">
    <property type="entry name" value="DEAD"/>
    <property type="match status" value="1"/>
</dbReference>
<evidence type="ECO:0000256" key="4">
    <source>
        <dbReference type="ARBA" id="ARBA00034617"/>
    </source>
</evidence>
<dbReference type="InterPro" id="IPR014001">
    <property type="entry name" value="Helicase_ATP-bd"/>
</dbReference>
<keyword evidence="9" id="KW-1185">Reference proteome</keyword>
<dbReference type="AlphaFoldDB" id="A0A2H3C8L2"/>
<dbReference type="GO" id="GO:0005524">
    <property type="term" value="F:ATP binding"/>
    <property type="evidence" value="ECO:0007669"/>
    <property type="project" value="UniProtKB-KW"/>
</dbReference>
<evidence type="ECO:0000256" key="1">
    <source>
        <dbReference type="ARBA" id="ARBA00005446"/>
    </source>
</evidence>
<dbReference type="PANTHER" id="PTHR13710:SF154">
    <property type="entry name" value="RECQ HELICASE, PUTATIVE (AFU_ORTHOLOGUE AFUA_6G14720)-RELATED"/>
    <property type="match status" value="1"/>
</dbReference>
<evidence type="ECO:0000259" key="7">
    <source>
        <dbReference type="PROSITE" id="PS51194"/>
    </source>
</evidence>
<gene>
    <name evidence="8" type="ORF">ARMGADRAFT_950890</name>
</gene>
<dbReference type="GO" id="GO:0003676">
    <property type="term" value="F:nucleic acid binding"/>
    <property type="evidence" value="ECO:0007669"/>
    <property type="project" value="InterPro"/>
</dbReference>
<accession>A0A2H3C8L2</accession>
<dbReference type="Proteomes" id="UP000217790">
    <property type="component" value="Unassembled WGS sequence"/>
</dbReference>
<dbReference type="InterPro" id="IPR001650">
    <property type="entry name" value="Helicase_C-like"/>
</dbReference>
<dbReference type="Gene3D" id="3.40.50.300">
    <property type="entry name" value="P-loop containing nucleotide triphosphate hydrolases"/>
    <property type="match status" value="2"/>
</dbReference>
<proteinExistence type="inferred from homology"/>
<dbReference type="InterPro" id="IPR027417">
    <property type="entry name" value="P-loop_NTPase"/>
</dbReference>
<sequence length="588" mass="66651">MPEKDEEVQARVQAIFRCSPCLWQIDVARRFLAGEDVITIAPTGAGKSLTYWIPLVFAEKGIVIVVLPLKQLRTQFSSSLISKGFSAISVTTKNTCNTLYSDMKNGKYHVIMFSPEIIEQDSCFDSLIKSKKFMDQLINVVFDKAHCIKEWGNTFYNSYQKLSHLRHLMARRVPYHLGTAALPPSAIEPLKKELHLDPNMTILWSNTDQPNIFFHVQQMEYPINSYHDLAFLIPKVLDPDGPLPVKFLVFFNSCKEAEEGVKFLCSWLPSKLRDKVKWVHSGMTDEFWEDSIHALKIGEDIGKCATDAVGLGIDIPDVYIIVQFHVTINMSTWMQCAGHAIHDLLLNGTAILLVESFMFNGGKAMLKDTLSIDSIPSTHVQIQPAEHSGKENMAPALGPLSLNQSHKQNASDMLMSTCLPPKSAWINKRPTIGENNITNIHSIPIKVERAMDDFINAENCPEKCQRKVACIYFGNMGLAPAHCCNMCESEYWPICVMDAYKKPRIPLHYNSKDYERGLVEDQLRDTWVMLQHNFFKEKIPGHLLLLPHALWPTPLLEHIINLVHYGQLATVEDVNKQLEWAYAKECGP</sequence>
<evidence type="ECO:0000256" key="3">
    <source>
        <dbReference type="ARBA" id="ARBA00022840"/>
    </source>
</evidence>
<dbReference type="GO" id="GO:0009378">
    <property type="term" value="F:four-way junction helicase activity"/>
    <property type="evidence" value="ECO:0007669"/>
    <property type="project" value="TreeGrafter"/>
</dbReference>
<dbReference type="PROSITE" id="PS51192">
    <property type="entry name" value="HELICASE_ATP_BIND_1"/>
    <property type="match status" value="1"/>
</dbReference>
<organism evidence="8 9">
    <name type="scientific">Armillaria gallica</name>
    <name type="common">Bulbous honey fungus</name>
    <name type="synonym">Armillaria bulbosa</name>
    <dbReference type="NCBI Taxonomy" id="47427"/>
    <lineage>
        <taxon>Eukaryota</taxon>
        <taxon>Fungi</taxon>
        <taxon>Dikarya</taxon>
        <taxon>Basidiomycota</taxon>
        <taxon>Agaricomycotina</taxon>
        <taxon>Agaricomycetes</taxon>
        <taxon>Agaricomycetidae</taxon>
        <taxon>Agaricales</taxon>
        <taxon>Marasmiineae</taxon>
        <taxon>Physalacriaceae</taxon>
        <taxon>Armillaria</taxon>
    </lineage>
</organism>
<dbReference type="PROSITE" id="PS51194">
    <property type="entry name" value="HELICASE_CTER"/>
    <property type="match status" value="1"/>
</dbReference>
<feature type="domain" description="Helicase C-terminal" evidence="7">
    <location>
        <begin position="228"/>
        <end position="383"/>
    </location>
</feature>
<keyword evidence="2" id="KW-0547">Nucleotide-binding</keyword>
<dbReference type="EMBL" id="KZ293778">
    <property type="protein sequence ID" value="PBK79409.1"/>
    <property type="molecule type" value="Genomic_DNA"/>
</dbReference>
<dbReference type="Pfam" id="PF00271">
    <property type="entry name" value="Helicase_C"/>
    <property type="match status" value="1"/>
</dbReference>
<evidence type="ECO:0000256" key="5">
    <source>
        <dbReference type="ARBA" id="ARBA00034808"/>
    </source>
</evidence>
<keyword evidence="8" id="KW-0378">Hydrolase</keyword>
<evidence type="ECO:0000259" key="6">
    <source>
        <dbReference type="PROSITE" id="PS51192"/>
    </source>
</evidence>
<dbReference type="GO" id="GO:0005694">
    <property type="term" value="C:chromosome"/>
    <property type="evidence" value="ECO:0007669"/>
    <property type="project" value="TreeGrafter"/>
</dbReference>
<dbReference type="PANTHER" id="PTHR13710">
    <property type="entry name" value="DNA HELICASE RECQ FAMILY MEMBER"/>
    <property type="match status" value="1"/>
</dbReference>
<feature type="domain" description="Helicase ATP-binding" evidence="6">
    <location>
        <begin position="28"/>
        <end position="201"/>
    </location>
</feature>
<dbReference type="EC" id="5.6.2.4" evidence="5"/>